<dbReference type="EMBL" id="MCGR01000138">
    <property type="protein sequence ID" value="ORY41111.1"/>
    <property type="molecule type" value="Genomic_DNA"/>
</dbReference>
<keyword evidence="3" id="KW-1185">Reference proteome</keyword>
<evidence type="ECO:0000256" key="1">
    <source>
        <dbReference type="SAM" id="SignalP"/>
    </source>
</evidence>
<dbReference type="AlphaFoldDB" id="A0A1Y2C271"/>
<keyword evidence="1" id="KW-0732">Signal</keyword>
<evidence type="ECO:0000313" key="3">
    <source>
        <dbReference type="Proteomes" id="UP000193467"/>
    </source>
</evidence>
<dbReference type="SUPFAM" id="SSF52266">
    <property type="entry name" value="SGNH hydrolase"/>
    <property type="match status" value="1"/>
</dbReference>
<gene>
    <name evidence="2" type="ORF">BCR35DRAFT_311378</name>
</gene>
<comment type="caution">
    <text evidence="2">The sequence shown here is derived from an EMBL/GenBank/DDBJ whole genome shotgun (WGS) entry which is preliminary data.</text>
</comment>
<sequence length="385" mass="44011">MVRTTTKVVPPVLALLALVLLFRNREPPEPVTLVEPDPTLDALCDPFAEPGFLHYDPDQPKAAKWIPYSPSCEPAPDWLAAFAAQDKEQLSFLANRTILVLGDSVDRNGLEHLAVMLGLPRYPVPYDDFSKKGFVPPGWDERGIPWVVEVPWLGTTFTNGFMYGLDDEDNFRQQPDWHPPGQAEERVDKLFKVHTDQLPYPPSFISLHSGLWDLAFFGRQDRVSKLSTEIPLTQERIIWWQARMTHLVDHVRETWPGVPVWLRKLHRVGPVGGASYDWRHTGSGDPGAVEKFSNFFTNARIHQIREMQEQVARETGIPAFDFGEIWEGWQSHQQMVHPLLYPGGPVFAQALIHHIWMESVGRDSWRLTRRRPLTAINKVDIDALD</sequence>
<dbReference type="Proteomes" id="UP000193467">
    <property type="component" value="Unassembled WGS sequence"/>
</dbReference>
<evidence type="ECO:0000313" key="2">
    <source>
        <dbReference type="EMBL" id="ORY41111.1"/>
    </source>
</evidence>
<feature type="chain" id="PRO_5013186413" description="Salivary gland secretion 1" evidence="1">
    <location>
        <begin position="26"/>
        <end position="385"/>
    </location>
</feature>
<evidence type="ECO:0008006" key="4">
    <source>
        <dbReference type="Google" id="ProtNLM"/>
    </source>
</evidence>
<feature type="signal peptide" evidence="1">
    <location>
        <begin position="1"/>
        <end position="25"/>
    </location>
</feature>
<dbReference type="InParanoid" id="A0A1Y2C271"/>
<reference evidence="2 3" key="1">
    <citation type="submission" date="2016-07" db="EMBL/GenBank/DDBJ databases">
        <title>Pervasive Adenine N6-methylation of Active Genes in Fungi.</title>
        <authorList>
            <consortium name="DOE Joint Genome Institute"/>
            <person name="Mondo S.J."/>
            <person name="Dannebaum R.O."/>
            <person name="Kuo R.C."/>
            <person name="Labutti K."/>
            <person name="Haridas S."/>
            <person name="Kuo A."/>
            <person name="Salamov A."/>
            <person name="Ahrendt S.R."/>
            <person name="Lipzen A."/>
            <person name="Sullivan W."/>
            <person name="Andreopoulos W.B."/>
            <person name="Clum A."/>
            <person name="Lindquist E."/>
            <person name="Daum C."/>
            <person name="Ramamoorthy G.K."/>
            <person name="Gryganskyi A."/>
            <person name="Culley D."/>
            <person name="Magnuson J.K."/>
            <person name="James T.Y."/>
            <person name="O'Malley M.A."/>
            <person name="Stajich J.E."/>
            <person name="Spatafora J.W."/>
            <person name="Visel A."/>
            <person name="Grigoriev I.V."/>
        </authorList>
    </citation>
    <scope>NUCLEOTIDE SEQUENCE [LARGE SCALE GENOMIC DNA]</scope>
    <source>
        <strain evidence="2 3">62-1032</strain>
    </source>
</reference>
<protein>
    <recommendedName>
        <fullName evidence="4">Salivary gland secretion 1</fullName>
    </recommendedName>
</protein>
<organism evidence="2 3">
    <name type="scientific">Leucosporidium creatinivorum</name>
    <dbReference type="NCBI Taxonomy" id="106004"/>
    <lineage>
        <taxon>Eukaryota</taxon>
        <taxon>Fungi</taxon>
        <taxon>Dikarya</taxon>
        <taxon>Basidiomycota</taxon>
        <taxon>Pucciniomycotina</taxon>
        <taxon>Microbotryomycetes</taxon>
        <taxon>Leucosporidiales</taxon>
        <taxon>Leucosporidium</taxon>
    </lineage>
</organism>
<accession>A0A1Y2C271</accession>
<name>A0A1Y2C271_9BASI</name>
<dbReference type="OrthoDB" id="2588793at2759"/>
<proteinExistence type="predicted"/>